<dbReference type="Pfam" id="PF14905">
    <property type="entry name" value="OMP_b-brl_3"/>
    <property type="match status" value="1"/>
</dbReference>
<dbReference type="Proteomes" id="UP000306918">
    <property type="component" value="Unassembled WGS sequence"/>
</dbReference>
<dbReference type="EMBL" id="STFF01000007">
    <property type="protein sequence ID" value="THU34875.1"/>
    <property type="molecule type" value="Genomic_DNA"/>
</dbReference>
<dbReference type="InterPro" id="IPR036942">
    <property type="entry name" value="Beta-barrel_TonB_sf"/>
</dbReference>
<sequence length="867" mass="98392">MVTNSVSISVTYLYWCIKMRMNVTDNSYRYFTTDNKLAFFWSPLIIFMNSRLFMFKSILACFLLSINCAAFAQQPANRSIRITIVDAKKNIIPGSSVYLLNQDSAVIRSEIIPALGFLEWLQLSAGKYRIRVTAIGYEEVSSPWIDLVSKSSFSDTIFLKTKNQVLENVLVVSKKRAIQFLPDKTVINPEASITNAGANAMDVLEKSPGITVSKDGSIIMKGKPSVMVLIDGKQTQLSGADLQAYLTGISASQVDEIELIENPGAKYDAAGNAGIINIKMKSNRQKGFNGSLNGSVGQGVYFKTGNSLNLNYRNGKTNWFLNYGNRAGYENQNMYTLRKYFDRNQRDSAFLEQPNFSKSNILANNLKVGVDFFASKKTTLGLVFTGGLFDREANSFAAIKWMDPGFHVDSIINTVGENNQHFKRGGINLNGKHKINERSEINVDLDYVRFRINGDQNYETQLETTGSSEIQATKGSTRSKLEILTAKADYQHQFKSFLLEAGLKTAINKTNNLAQYYYGKDNDWQPDLSRSNNFLYDEKISAAYASVDAEKGKWHWQTGLRYEFTSYKAHQLGNAVVKDSAFKKEYGSLFPTGFISYQVDSANTITFRLGRRIDRPPFQNLNPFLITLNKYTFETGNPYIKPQYTWNFALIHTYKQLFTTEFSYSYLRDYFSQIFIIDSNSSNTNKNVIIYTRGNVGSFQNFGITETFQRPIKPWWNLTAVTVLNHKIIKGVVWAPFEARVTQLNVSLNNQFQLKKGWGFEISGYYQTKSQIDLQEWLKPQGELDLGVSKQIMKNKGTLRLSVRDLTLFQNYSGFSTFQNAYEPFRVTWDSRVVRLSFNWRFGKAMKPVNRSQGGASEEIDRVGTGN</sequence>
<organism evidence="5 6">
    <name type="scientific">Niastella caeni</name>
    <dbReference type="NCBI Taxonomy" id="2569763"/>
    <lineage>
        <taxon>Bacteria</taxon>
        <taxon>Pseudomonadati</taxon>
        <taxon>Bacteroidota</taxon>
        <taxon>Chitinophagia</taxon>
        <taxon>Chitinophagales</taxon>
        <taxon>Chitinophagaceae</taxon>
        <taxon>Niastella</taxon>
    </lineage>
</organism>
<evidence type="ECO:0000313" key="6">
    <source>
        <dbReference type="Proteomes" id="UP000306918"/>
    </source>
</evidence>
<protein>
    <recommendedName>
        <fullName evidence="4">Outer membrane protein beta-barrel domain-containing protein</fullName>
    </recommendedName>
</protein>
<comment type="caution">
    <text evidence="5">The sequence shown here is derived from an EMBL/GenBank/DDBJ whole genome shotgun (WGS) entry which is preliminary data.</text>
</comment>
<dbReference type="InterPro" id="IPR037066">
    <property type="entry name" value="Plug_dom_sf"/>
</dbReference>
<evidence type="ECO:0000256" key="2">
    <source>
        <dbReference type="ARBA" id="ARBA00023136"/>
    </source>
</evidence>
<evidence type="ECO:0000256" key="3">
    <source>
        <dbReference type="ARBA" id="ARBA00023237"/>
    </source>
</evidence>
<dbReference type="InterPro" id="IPR041700">
    <property type="entry name" value="OMP_b-brl_3"/>
</dbReference>
<evidence type="ECO:0000259" key="4">
    <source>
        <dbReference type="Pfam" id="PF14905"/>
    </source>
</evidence>
<dbReference type="SUPFAM" id="SSF56935">
    <property type="entry name" value="Porins"/>
    <property type="match status" value="1"/>
</dbReference>
<dbReference type="GO" id="GO:0009279">
    <property type="term" value="C:cell outer membrane"/>
    <property type="evidence" value="ECO:0007669"/>
    <property type="project" value="UniProtKB-SubCell"/>
</dbReference>
<keyword evidence="2" id="KW-0472">Membrane</keyword>
<keyword evidence="3" id="KW-0998">Cell outer membrane</keyword>
<evidence type="ECO:0000313" key="5">
    <source>
        <dbReference type="EMBL" id="THU34875.1"/>
    </source>
</evidence>
<dbReference type="AlphaFoldDB" id="A0A4S8HIM6"/>
<dbReference type="Gene3D" id="2.170.130.10">
    <property type="entry name" value="TonB-dependent receptor, plug domain"/>
    <property type="match status" value="1"/>
</dbReference>
<keyword evidence="6" id="KW-1185">Reference proteome</keyword>
<comment type="subcellular location">
    <subcellularLocation>
        <location evidence="1">Cell outer membrane</location>
    </subcellularLocation>
</comment>
<feature type="domain" description="Outer membrane protein beta-barrel" evidence="4">
    <location>
        <begin position="435"/>
        <end position="840"/>
    </location>
</feature>
<proteinExistence type="predicted"/>
<evidence type="ECO:0000256" key="1">
    <source>
        <dbReference type="ARBA" id="ARBA00004442"/>
    </source>
</evidence>
<dbReference type="OrthoDB" id="905812at2"/>
<dbReference type="Gene3D" id="2.40.170.20">
    <property type="entry name" value="TonB-dependent receptor, beta-barrel domain"/>
    <property type="match status" value="1"/>
</dbReference>
<dbReference type="PANTHER" id="PTHR40980:SF4">
    <property type="entry name" value="TONB-DEPENDENT RECEPTOR-LIKE BETA-BARREL DOMAIN-CONTAINING PROTEIN"/>
    <property type="match status" value="1"/>
</dbReference>
<name>A0A4S8HIM6_9BACT</name>
<dbReference type="PANTHER" id="PTHR40980">
    <property type="entry name" value="PLUG DOMAIN-CONTAINING PROTEIN"/>
    <property type="match status" value="1"/>
</dbReference>
<gene>
    <name evidence="5" type="ORF">FAM09_23055</name>
</gene>
<accession>A0A4S8HIM6</accession>
<reference evidence="5 6" key="1">
    <citation type="submission" date="2019-04" db="EMBL/GenBank/DDBJ databases">
        <title>Niastella caeni sp. nov., isolated from activated sludge.</title>
        <authorList>
            <person name="Sheng M."/>
        </authorList>
    </citation>
    <scope>NUCLEOTIDE SEQUENCE [LARGE SCALE GENOMIC DNA]</scope>
    <source>
        <strain evidence="5 6">HX-2-15</strain>
    </source>
</reference>